<accession>A0A0E9VD06</accession>
<name>A0A0E9VD06_ANGAN</name>
<reference evidence="1" key="1">
    <citation type="submission" date="2014-11" db="EMBL/GenBank/DDBJ databases">
        <authorList>
            <person name="Amaro Gonzalez C."/>
        </authorList>
    </citation>
    <scope>NUCLEOTIDE SEQUENCE</scope>
</reference>
<sequence length="55" mass="5961">MSLLLGLKLPCIQSSIIFLLGLSHGKGTTAVPEDSSHSLLTAYRSVHIYKHLLLS</sequence>
<organism evidence="1">
    <name type="scientific">Anguilla anguilla</name>
    <name type="common">European freshwater eel</name>
    <name type="synonym">Muraena anguilla</name>
    <dbReference type="NCBI Taxonomy" id="7936"/>
    <lineage>
        <taxon>Eukaryota</taxon>
        <taxon>Metazoa</taxon>
        <taxon>Chordata</taxon>
        <taxon>Craniata</taxon>
        <taxon>Vertebrata</taxon>
        <taxon>Euteleostomi</taxon>
        <taxon>Actinopterygii</taxon>
        <taxon>Neopterygii</taxon>
        <taxon>Teleostei</taxon>
        <taxon>Anguilliformes</taxon>
        <taxon>Anguillidae</taxon>
        <taxon>Anguilla</taxon>
    </lineage>
</organism>
<reference evidence="1" key="2">
    <citation type="journal article" date="2015" name="Fish Shellfish Immunol.">
        <title>Early steps in the European eel (Anguilla anguilla)-Vibrio vulnificus interaction in the gills: Role of the RtxA13 toxin.</title>
        <authorList>
            <person name="Callol A."/>
            <person name="Pajuelo D."/>
            <person name="Ebbesson L."/>
            <person name="Teles M."/>
            <person name="MacKenzie S."/>
            <person name="Amaro C."/>
        </authorList>
    </citation>
    <scope>NUCLEOTIDE SEQUENCE</scope>
</reference>
<protein>
    <submittedName>
        <fullName evidence="1">Uncharacterized protein</fullName>
    </submittedName>
</protein>
<evidence type="ECO:0000313" key="1">
    <source>
        <dbReference type="EMBL" id="JAH75886.1"/>
    </source>
</evidence>
<proteinExistence type="predicted"/>
<dbReference type="EMBL" id="GBXM01032691">
    <property type="protein sequence ID" value="JAH75886.1"/>
    <property type="molecule type" value="Transcribed_RNA"/>
</dbReference>
<dbReference type="AlphaFoldDB" id="A0A0E9VD06"/>